<evidence type="ECO:0000313" key="3">
    <source>
        <dbReference type="EMBL" id="RKS68074.1"/>
    </source>
</evidence>
<dbReference type="InterPro" id="IPR036366">
    <property type="entry name" value="PGBDSf"/>
</dbReference>
<proteinExistence type="predicted"/>
<name>A0A495Q9U2_9ACTN</name>
<evidence type="ECO:0000256" key="1">
    <source>
        <dbReference type="SAM" id="MobiDB-lite"/>
    </source>
</evidence>
<organism evidence="3 4">
    <name type="scientific">Actinomadura pelletieri DSM 43383</name>
    <dbReference type="NCBI Taxonomy" id="1120940"/>
    <lineage>
        <taxon>Bacteria</taxon>
        <taxon>Bacillati</taxon>
        <taxon>Actinomycetota</taxon>
        <taxon>Actinomycetes</taxon>
        <taxon>Streptosporangiales</taxon>
        <taxon>Thermomonosporaceae</taxon>
        <taxon>Actinomadura</taxon>
    </lineage>
</organism>
<evidence type="ECO:0000313" key="4">
    <source>
        <dbReference type="Proteomes" id="UP000274601"/>
    </source>
</evidence>
<dbReference type="AlphaFoldDB" id="A0A495Q9U2"/>
<dbReference type="Pfam" id="PF01471">
    <property type="entry name" value="PG_binding_1"/>
    <property type="match status" value="1"/>
</dbReference>
<accession>A0A495Q9U2</accession>
<dbReference type="EMBL" id="RBWU01000008">
    <property type="protein sequence ID" value="RKS68074.1"/>
    <property type="molecule type" value="Genomic_DNA"/>
</dbReference>
<keyword evidence="4" id="KW-1185">Reference proteome</keyword>
<dbReference type="Gene3D" id="1.10.101.10">
    <property type="entry name" value="PGBD-like superfamily/PGBD"/>
    <property type="match status" value="1"/>
</dbReference>
<reference evidence="3 4" key="1">
    <citation type="submission" date="2018-10" db="EMBL/GenBank/DDBJ databases">
        <title>Genomic Encyclopedia of Archaeal and Bacterial Type Strains, Phase II (KMG-II): from individual species to whole genera.</title>
        <authorList>
            <person name="Goeker M."/>
        </authorList>
    </citation>
    <scope>NUCLEOTIDE SEQUENCE [LARGE SCALE GENOMIC DNA]</scope>
    <source>
        <strain evidence="3 4">DSM 43383</strain>
    </source>
</reference>
<protein>
    <recommendedName>
        <fullName evidence="2">Peptidoglycan binding-like domain-containing protein</fullName>
    </recommendedName>
</protein>
<dbReference type="InterPro" id="IPR036365">
    <property type="entry name" value="PGBD-like_sf"/>
</dbReference>
<gene>
    <name evidence="3" type="ORF">BZB76_6317</name>
</gene>
<feature type="domain" description="Peptidoglycan binding-like" evidence="2">
    <location>
        <begin position="115"/>
        <end position="152"/>
    </location>
</feature>
<feature type="region of interest" description="Disordered" evidence="1">
    <location>
        <begin position="169"/>
        <end position="195"/>
    </location>
</feature>
<evidence type="ECO:0000259" key="2">
    <source>
        <dbReference type="Pfam" id="PF01471"/>
    </source>
</evidence>
<dbReference type="SUPFAM" id="SSF47090">
    <property type="entry name" value="PGBD-like"/>
    <property type="match status" value="1"/>
</dbReference>
<dbReference type="InterPro" id="IPR002477">
    <property type="entry name" value="Peptidoglycan-bd-like"/>
</dbReference>
<sequence length="403" mass="42013">MAASGWVRSPAEVAANTDPPTATVITAPVVYKVLRNSVVVRGTFETAQTTSFTPSSVLSPDGRSSGSPILVVSRVLKKLAQKARAGSVIAEVSYRPVFVLHGQVPAVRDLSQGMSGRDVSQLQSALAEVGFSTAGDEPGVFSGATASAVKRFYAKIGYPVPLATGFAGGQESGRPPAGTPEGNVPAAMDKETADNGRKTVAKVMVPMSEVMYVPTFPSVITSIPTQVGGKIPDPLVTLNSRRLRLTAKLDQEQAHSVRPGQRVHVYSEMTGISLDALVGPVGQIVTPRRSGSTESAGGSRAEEEAITPYRPVQIISKQAWPAKLDGENVRVTVTAASTEGPVLAVPQSALSTAADGLTVVTVQEKNGSQRRVAVEAGMSAEGLVEVRPRKGELAEGQQVVIGK</sequence>
<dbReference type="Gene3D" id="2.40.420.20">
    <property type="match status" value="1"/>
</dbReference>
<comment type="caution">
    <text evidence="3">The sequence shown here is derived from an EMBL/GenBank/DDBJ whole genome shotgun (WGS) entry which is preliminary data.</text>
</comment>
<dbReference type="Proteomes" id="UP000274601">
    <property type="component" value="Unassembled WGS sequence"/>
</dbReference>